<dbReference type="PROSITE" id="PS00092">
    <property type="entry name" value="N6_MTASE"/>
    <property type="match status" value="1"/>
</dbReference>
<dbReference type="Pfam" id="PF01170">
    <property type="entry name" value="UPF0020"/>
    <property type="match status" value="1"/>
</dbReference>
<dbReference type="Gene3D" id="3.40.50.150">
    <property type="entry name" value="Vaccinia Virus protein VP39"/>
    <property type="match status" value="1"/>
</dbReference>
<sequence length="363" mass="42115">MIFYSTIVPGLEFVAADEIKNKRLGKVIEIREGKGRVFYKSDFNRIPLLNYFLRSVERIVLILGRGRVETLEDVYRIVKEIDFSFINPKWSFAIRSNRVGEHNFTSIDISRVAGSAVIDSYKKSRGVRLRVNLDEPDVIIRCDLVDDDFIVGLDTTGDEGLHKRNYRVYQHPAPLNPTIAAALVYLSGWTHERSLLDPMCGSGTILFEAGMIARNTPICRFRRDFAFKKFINGDCEFKEREVELNLYGVEKFRKHVEGAEKIAEFINMDVRFMQGEAERIDEYFNEIDYIITNPPYGLRIGRKKIIERLYSSFLKAASKIVRERVVAITAETKIFEKYAKEFFDIRKFNVRYGGLMTRVFVCD</sequence>
<dbReference type="Gene3D" id="3.30.2130.30">
    <property type="match status" value="1"/>
</dbReference>
<dbReference type="GO" id="GO:0005737">
    <property type="term" value="C:cytoplasm"/>
    <property type="evidence" value="ECO:0007669"/>
    <property type="project" value="UniProtKB-SubCell"/>
</dbReference>
<keyword evidence="3 9" id="KW-0808">Transferase</keyword>
<keyword evidence="4" id="KW-0949">S-adenosyl-L-methionine</keyword>
<dbReference type="SUPFAM" id="SSF53335">
    <property type="entry name" value="S-adenosyl-L-methionine-dependent methyltransferases"/>
    <property type="match status" value="1"/>
</dbReference>
<evidence type="ECO:0000259" key="7">
    <source>
        <dbReference type="PROSITE" id="PS51165"/>
    </source>
</evidence>
<dbReference type="EMBL" id="DTPI01000022">
    <property type="protein sequence ID" value="HGE66104.1"/>
    <property type="molecule type" value="Genomic_DNA"/>
</dbReference>
<evidence type="ECO:0000256" key="1">
    <source>
        <dbReference type="ARBA" id="ARBA00004496"/>
    </source>
</evidence>
<dbReference type="InterPro" id="IPR002052">
    <property type="entry name" value="DNA_methylase_N6_adenine_CS"/>
</dbReference>
<dbReference type="SUPFAM" id="SSF143437">
    <property type="entry name" value="THUMP domain-like"/>
    <property type="match status" value="1"/>
</dbReference>
<dbReference type="Pfam" id="PF22020">
    <property type="entry name" value="RlmL_1st"/>
    <property type="match status" value="1"/>
</dbReference>
<dbReference type="CDD" id="cd11715">
    <property type="entry name" value="THUMP_AdoMetMT"/>
    <property type="match status" value="1"/>
</dbReference>
<dbReference type="SMART" id="SM00981">
    <property type="entry name" value="THUMP"/>
    <property type="match status" value="1"/>
</dbReference>
<dbReference type="InterPro" id="IPR054170">
    <property type="entry name" value="RlmL_1st"/>
</dbReference>
<comment type="subcellular location">
    <subcellularLocation>
        <location evidence="1">Cytoplasm</location>
    </subcellularLocation>
</comment>
<proteinExistence type="predicted"/>
<evidence type="ECO:0000256" key="6">
    <source>
        <dbReference type="PROSITE-ProRule" id="PRU00529"/>
    </source>
</evidence>
<dbReference type="InterPro" id="IPR000241">
    <property type="entry name" value="RlmKL-like_Mtase"/>
</dbReference>
<evidence type="ECO:0000256" key="5">
    <source>
        <dbReference type="ARBA" id="ARBA00022694"/>
    </source>
</evidence>
<reference evidence="9" key="1">
    <citation type="journal article" date="2020" name="mSystems">
        <title>Genome- and Community-Level Interaction Insights into Carbon Utilization and Element Cycling Functions of Hydrothermarchaeota in Hydrothermal Sediment.</title>
        <authorList>
            <person name="Zhou Z."/>
            <person name="Liu Y."/>
            <person name="Xu W."/>
            <person name="Pan J."/>
            <person name="Luo Z.H."/>
            <person name="Li M."/>
        </authorList>
    </citation>
    <scope>NUCLEOTIDE SEQUENCE [LARGE SCALE GENOMIC DNA]</scope>
    <source>
        <strain evidence="9">SpSt-62</strain>
        <strain evidence="8">SpSt-97</strain>
    </source>
</reference>
<dbReference type="PANTHER" id="PTHR14911">
    <property type="entry name" value="THUMP DOMAIN-CONTAINING"/>
    <property type="match status" value="1"/>
</dbReference>
<dbReference type="InterPro" id="IPR053485">
    <property type="entry name" value="tRNA_guanine-N2-MTase"/>
</dbReference>
<protein>
    <submittedName>
        <fullName evidence="9">Class I SAM-dependent RNA methyltransferase</fullName>
    </submittedName>
</protein>
<keyword evidence="5" id="KW-0819">tRNA processing</keyword>
<accession>A0A7C4S8J6</accession>
<evidence type="ECO:0000256" key="2">
    <source>
        <dbReference type="ARBA" id="ARBA00022603"/>
    </source>
</evidence>
<evidence type="ECO:0000256" key="3">
    <source>
        <dbReference type="ARBA" id="ARBA00022679"/>
    </source>
</evidence>
<evidence type="ECO:0000313" key="9">
    <source>
        <dbReference type="EMBL" id="HGU59808.1"/>
    </source>
</evidence>
<keyword evidence="2 9" id="KW-0489">Methyltransferase</keyword>
<dbReference type="PROSITE" id="PS51165">
    <property type="entry name" value="THUMP"/>
    <property type="match status" value="1"/>
</dbReference>
<dbReference type="InterPro" id="IPR004114">
    <property type="entry name" value="THUMP_dom"/>
</dbReference>
<comment type="caution">
    <text evidence="9">The sequence shown here is derived from an EMBL/GenBank/DDBJ whole genome shotgun (WGS) entry which is preliminary data.</text>
</comment>
<evidence type="ECO:0000256" key="4">
    <source>
        <dbReference type="ARBA" id="ARBA00022691"/>
    </source>
</evidence>
<dbReference type="AlphaFoldDB" id="A0A7C4S8J6"/>
<gene>
    <name evidence="9" type="ORF">ENT89_06645</name>
    <name evidence="8" type="ORF">ENX77_03110</name>
</gene>
<organism evidence="9">
    <name type="scientific">Geoglobus ahangari</name>
    <dbReference type="NCBI Taxonomy" id="113653"/>
    <lineage>
        <taxon>Archaea</taxon>
        <taxon>Methanobacteriati</taxon>
        <taxon>Methanobacteriota</taxon>
        <taxon>Archaeoglobi</taxon>
        <taxon>Archaeoglobales</taxon>
        <taxon>Archaeoglobaceae</taxon>
        <taxon>Geoglobus</taxon>
    </lineage>
</organism>
<dbReference type="EMBL" id="DTAK01000048">
    <property type="protein sequence ID" value="HGU59808.1"/>
    <property type="molecule type" value="Genomic_DNA"/>
</dbReference>
<dbReference type="GO" id="GO:0003723">
    <property type="term" value="F:RNA binding"/>
    <property type="evidence" value="ECO:0007669"/>
    <property type="project" value="UniProtKB-UniRule"/>
</dbReference>
<dbReference type="PANTHER" id="PTHR14911:SF13">
    <property type="entry name" value="TRNA (GUANINE(6)-N2)-METHYLTRANSFERASE THUMP3"/>
    <property type="match status" value="1"/>
</dbReference>
<evidence type="ECO:0000313" key="8">
    <source>
        <dbReference type="EMBL" id="HGE66104.1"/>
    </source>
</evidence>
<dbReference type="PRINTS" id="PR00507">
    <property type="entry name" value="N12N6MTFRASE"/>
</dbReference>
<dbReference type="NCBIfam" id="NF040721">
    <property type="entry name" value="Trm14_Arch"/>
    <property type="match status" value="1"/>
</dbReference>
<dbReference type="Pfam" id="PF02926">
    <property type="entry name" value="THUMP"/>
    <property type="match status" value="1"/>
</dbReference>
<dbReference type="GO" id="GO:0016423">
    <property type="term" value="F:tRNA (guanine) methyltransferase activity"/>
    <property type="evidence" value="ECO:0007669"/>
    <property type="project" value="TreeGrafter"/>
</dbReference>
<name>A0A7C4S8J6_9EURY</name>
<keyword evidence="6" id="KW-0694">RNA-binding</keyword>
<feature type="domain" description="THUMP" evidence="7">
    <location>
        <begin position="45"/>
        <end position="155"/>
    </location>
</feature>
<dbReference type="InterPro" id="IPR029063">
    <property type="entry name" value="SAM-dependent_MTases_sf"/>
</dbReference>
<dbReference type="GO" id="GO:0030488">
    <property type="term" value="P:tRNA methylation"/>
    <property type="evidence" value="ECO:0007669"/>
    <property type="project" value="TreeGrafter"/>
</dbReference>
<dbReference type="FunFam" id="3.40.50.150:FF:000409">
    <property type="entry name" value="RNA methylase, PF01170 family"/>
    <property type="match status" value="1"/>
</dbReference>